<organism evidence="3 4">
    <name type="scientific">Puniceicoccus vermicola</name>
    <dbReference type="NCBI Taxonomy" id="388746"/>
    <lineage>
        <taxon>Bacteria</taxon>
        <taxon>Pseudomonadati</taxon>
        <taxon>Verrucomicrobiota</taxon>
        <taxon>Opitutia</taxon>
        <taxon>Puniceicoccales</taxon>
        <taxon>Puniceicoccaceae</taxon>
        <taxon>Puniceicoccus</taxon>
    </lineage>
</organism>
<feature type="signal peptide" evidence="1">
    <location>
        <begin position="1"/>
        <end position="30"/>
    </location>
</feature>
<dbReference type="RefSeq" id="WP_185693116.1">
    <property type="nucleotide sequence ID" value="NZ_JACHVA010000089.1"/>
</dbReference>
<dbReference type="EMBL" id="JACHVA010000089">
    <property type="protein sequence ID" value="MBC2602433.1"/>
    <property type="molecule type" value="Genomic_DNA"/>
</dbReference>
<sequence>MKQNPSPRFAKSLFCSIAFGLLSIVTGAQGAEADYPLVDAVEFTPRDGLPNFFQKLEDGEPVTIAYLGGSITAQSGWRVQSLEWFREQFPKSKVDQIHAAIGGTGSTLGVFRLENDALNQKPDLLFVEFAVNDAGTPPDRIVKAMEGIVRKTWKASPETDICFVYTMTFRDSKQLANGKMKRSASVMESVADYYGIPSVHMGLEAAKLEKDGKLVMKTTAPMTQVSGDELNESAELATDDEGRIIFSKDGVHPYPETGHVLYTQALIRAMEELRENTEVSPHEIGTPIREDNFEDAQQITITEEMLDGPYENLSEMGDPLAKRFGSRLNPLYRLNPGATLSFRFKGSKAMVYDLLGPDAAVLEITIDGQSKEKTRMDGYCTYSRLSTLGIADGIDDSEHEFTIRVLDEEFDKSQVLFERNRDDIEKSPEKYEPNRWHTGSIFIVGEMVEDPQ</sequence>
<dbReference type="InterPro" id="IPR036514">
    <property type="entry name" value="SGNH_hydro_sf"/>
</dbReference>
<evidence type="ECO:0000313" key="3">
    <source>
        <dbReference type="EMBL" id="MBC2602433.1"/>
    </source>
</evidence>
<reference evidence="3 4" key="1">
    <citation type="submission" date="2020-07" db="EMBL/GenBank/DDBJ databases">
        <authorList>
            <person name="Feng X."/>
        </authorList>
    </citation>
    <scope>NUCLEOTIDE SEQUENCE [LARGE SCALE GENOMIC DNA]</scope>
    <source>
        <strain evidence="3 4">JCM14086</strain>
    </source>
</reference>
<dbReference type="Pfam" id="PF13472">
    <property type="entry name" value="Lipase_GDSL_2"/>
    <property type="match status" value="1"/>
</dbReference>
<name>A0A7X1E4V9_9BACT</name>
<proteinExistence type="predicted"/>
<dbReference type="SUPFAM" id="SSF52266">
    <property type="entry name" value="SGNH hydrolase"/>
    <property type="match status" value="1"/>
</dbReference>
<feature type="chain" id="PRO_5030928367" evidence="1">
    <location>
        <begin position="31"/>
        <end position="452"/>
    </location>
</feature>
<dbReference type="CDD" id="cd00229">
    <property type="entry name" value="SGNH_hydrolase"/>
    <property type="match status" value="1"/>
</dbReference>
<keyword evidence="4" id="KW-1185">Reference proteome</keyword>
<accession>A0A7X1E4V9</accession>
<gene>
    <name evidence="3" type="ORF">H5P30_11655</name>
</gene>
<feature type="domain" description="SGNH hydrolase-type esterase" evidence="2">
    <location>
        <begin position="67"/>
        <end position="205"/>
    </location>
</feature>
<evidence type="ECO:0000256" key="1">
    <source>
        <dbReference type="SAM" id="SignalP"/>
    </source>
</evidence>
<dbReference type="Gene3D" id="3.40.50.1110">
    <property type="entry name" value="SGNH hydrolase"/>
    <property type="match status" value="1"/>
</dbReference>
<dbReference type="AlphaFoldDB" id="A0A7X1E4V9"/>
<evidence type="ECO:0000259" key="2">
    <source>
        <dbReference type="Pfam" id="PF13472"/>
    </source>
</evidence>
<evidence type="ECO:0000313" key="4">
    <source>
        <dbReference type="Proteomes" id="UP000525652"/>
    </source>
</evidence>
<dbReference type="GO" id="GO:0016788">
    <property type="term" value="F:hydrolase activity, acting on ester bonds"/>
    <property type="evidence" value="ECO:0007669"/>
    <property type="project" value="UniProtKB-ARBA"/>
</dbReference>
<protein>
    <submittedName>
        <fullName evidence="3">SGNH/GDSL hydrolase family protein</fullName>
    </submittedName>
</protein>
<keyword evidence="1" id="KW-0732">Signal</keyword>
<keyword evidence="3" id="KW-0378">Hydrolase</keyword>
<dbReference type="PANTHER" id="PTHR34407:SF1">
    <property type="entry name" value="SGNH HYDROLASE-TYPE ESTERASE DOMAIN-CONTAINING PROTEIN"/>
    <property type="match status" value="1"/>
</dbReference>
<dbReference type="InterPro" id="IPR013830">
    <property type="entry name" value="SGNH_hydro"/>
</dbReference>
<comment type="caution">
    <text evidence="3">The sequence shown here is derived from an EMBL/GenBank/DDBJ whole genome shotgun (WGS) entry which is preliminary data.</text>
</comment>
<dbReference type="Proteomes" id="UP000525652">
    <property type="component" value="Unassembled WGS sequence"/>
</dbReference>
<dbReference type="Gene3D" id="2.60.120.260">
    <property type="entry name" value="Galactose-binding domain-like"/>
    <property type="match status" value="1"/>
</dbReference>
<dbReference type="PANTHER" id="PTHR34407">
    <property type="entry name" value="EXPRESSED PROTEIN"/>
    <property type="match status" value="1"/>
</dbReference>